<dbReference type="STRING" id="52838.A0A4S8IW69"/>
<feature type="domain" description="EF-hand" evidence="5">
    <location>
        <begin position="96"/>
        <end position="131"/>
    </location>
</feature>
<dbReference type="PROSITE" id="PS00018">
    <property type="entry name" value="EF_HAND_1"/>
    <property type="match status" value="4"/>
</dbReference>
<dbReference type="PROSITE" id="PS50222">
    <property type="entry name" value="EF_HAND_2"/>
    <property type="match status" value="4"/>
</dbReference>
<feature type="domain" description="EF-hand" evidence="5">
    <location>
        <begin position="132"/>
        <end position="167"/>
    </location>
</feature>
<protein>
    <recommendedName>
        <fullName evidence="5">EF-hand domain-containing protein</fullName>
    </recommendedName>
</protein>
<evidence type="ECO:0000256" key="3">
    <source>
        <dbReference type="ARBA" id="ARBA00022837"/>
    </source>
</evidence>
<dbReference type="PANTHER" id="PTHR10891">
    <property type="entry name" value="EF-HAND CALCIUM-BINDING DOMAIN CONTAINING PROTEIN"/>
    <property type="match status" value="1"/>
</dbReference>
<name>A0A4S8IW69_MUSBA</name>
<feature type="domain" description="EF-hand" evidence="5">
    <location>
        <begin position="23"/>
        <end position="58"/>
    </location>
</feature>
<reference evidence="6 7" key="1">
    <citation type="journal article" date="2019" name="Nat. Plants">
        <title>Genome sequencing of Musa balbisiana reveals subgenome evolution and function divergence in polyploid bananas.</title>
        <authorList>
            <person name="Yao X."/>
        </authorList>
    </citation>
    <scope>NUCLEOTIDE SEQUENCE [LARGE SCALE GENOMIC DNA]</scope>
    <source>
        <strain evidence="7">cv. DH-PKW</strain>
        <tissue evidence="6">Leaves</tissue>
    </source>
</reference>
<dbReference type="SMART" id="SM00054">
    <property type="entry name" value="EFh"/>
    <property type="match status" value="4"/>
</dbReference>
<evidence type="ECO:0000256" key="2">
    <source>
        <dbReference type="ARBA" id="ARBA00022737"/>
    </source>
</evidence>
<feature type="region of interest" description="Disordered" evidence="4">
    <location>
        <begin position="1"/>
        <end position="21"/>
    </location>
</feature>
<accession>A0A4S8IW69</accession>
<dbReference type="InterPro" id="IPR002048">
    <property type="entry name" value="EF_hand_dom"/>
</dbReference>
<dbReference type="SUPFAM" id="SSF47473">
    <property type="entry name" value="EF-hand"/>
    <property type="match status" value="1"/>
</dbReference>
<sequence>MSSAESSSPPSPSPSPSASAGIYRMDDLRKVFARYDADGDGRISASELADVLRSLGSDASPAEVRGMIAEMDADGDGFVDLQEFADFHRRRRDDGAEERELREAFDVYDLDRNGLISAQELHRVLRLLGEKCSVKDCSRMIRSFDDDGDGSVNFEEFKKMMTNGGVGGRKSSASGRGGPSSSAA</sequence>
<dbReference type="AlphaFoldDB" id="A0A4S8IW69"/>
<gene>
    <name evidence="6" type="ORF">C4D60_Mb10t10570</name>
</gene>
<evidence type="ECO:0000313" key="6">
    <source>
        <dbReference type="EMBL" id="THU53071.1"/>
    </source>
</evidence>
<dbReference type="InterPro" id="IPR011992">
    <property type="entry name" value="EF-hand-dom_pair"/>
</dbReference>
<feature type="region of interest" description="Disordered" evidence="4">
    <location>
        <begin position="161"/>
        <end position="184"/>
    </location>
</feature>
<evidence type="ECO:0000256" key="1">
    <source>
        <dbReference type="ARBA" id="ARBA00022723"/>
    </source>
</evidence>
<organism evidence="6 7">
    <name type="scientific">Musa balbisiana</name>
    <name type="common">Banana</name>
    <dbReference type="NCBI Taxonomy" id="52838"/>
    <lineage>
        <taxon>Eukaryota</taxon>
        <taxon>Viridiplantae</taxon>
        <taxon>Streptophyta</taxon>
        <taxon>Embryophyta</taxon>
        <taxon>Tracheophyta</taxon>
        <taxon>Spermatophyta</taxon>
        <taxon>Magnoliopsida</taxon>
        <taxon>Liliopsida</taxon>
        <taxon>Zingiberales</taxon>
        <taxon>Musaceae</taxon>
        <taxon>Musa</taxon>
    </lineage>
</organism>
<proteinExistence type="predicted"/>
<feature type="domain" description="EF-hand" evidence="5">
    <location>
        <begin position="59"/>
        <end position="94"/>
    </location>
</feature>
<keyword evidence="3" id="KW-0106">Calcium</keyword>
<dbReference type="InterPro" id="IPR018247">
    <property type="entry name" value="EF_Hand_1_Ca_BS"/>
</dbReference>
<dbReference type="CDD" id="cd00051">
    <property type="entry name" value="EFh"/>
    <property type="match status" value="1"/>
</dbReference>
<dbReference type="EMBL" id="PYDT01000008">
    <property type="protein sequence ID" value="THU53071.1"/>
    <property type="molecule type" value="Genomic_DNA"/>
</dbReference>
<dbReference type="GO" id="GO:0005509">
    <property type="term" value="F:calcium ion binding"/>
    <property type="evidence" value="ECO:0007669"/>
    <property type="project" value="InterPro"/>
</dbReference>
<dbReference type="Gene3D" id="1.10.238.10">
    <property type="entry name" value="EF-hand"/>
    <property type="match status" value="2"/>
</dbReference>
<feature type="compositionally biased region" description="Low complexity" evidence="4">
    <location>
        <begin position="169"/>
        <end position="184"/>
    </location>
</feature>
<keyword evidence="1" id="KW-0479">Metal-binding</keyword>
<dbReference type="Pfam" id="PF13499">
    <property type="entry name" value="EF-hand_7"/>
    <property type="match status" value="2"/>
</dbReference>
<evidence type="ECO:0000259" key="5">
    <source>
        <dbReference type="PROSITE" id="PS50222"/>
    </source>
</evidence>
<evidence type="ECO:0000313" key="7">
    <source>
        <dbReference type="Proteomes" id="UP000317650"/>
    </source>
</evidence>
<dbReference type="InterPro" id="IPR039647">
    <property type="entry name" value="EF_hand_pair_protein_CML-like"/>
</dbReference>
<keyword evidence="2" id="KW-0677">Repeat</keyword>
<comment type="caution">
    <text evidence="6">The sequence shown here is derived from an EMBL/GenBank/DDBJ whole genome shotgun (WGS) entry which is preliminary data.</text>
</comment>
<dbReference type="FunFam" id="1.10.238.10:FF:000001">
    <property type="entry name" value="Calmodulin 1"/>
    <property type="match status" value="1"/>
</dbReference>
<dbReference type="Proteomes" id="UP000317650">
    <property type="component" value="Chromosome 10"/>
</dbReference>
<keyword evidence="7" id="KW-1185">Reference proteome</keyword>
<evidence type="ECO:0000256" key="4">
    <source>
        <dbReference type="SAM" id="MobiDB-lite"/>
    </source>
</evidence>